<dbReference type="OrthoDB" id="9804543at2"/>
<keyword evidence="4" id="KW-0804">Transcription</keyword>
<dbReference type="SUPFAM" id="SSF51182">
    <property type="entry name" value="RmlC-like cupins"/>
    <property type="match status" value="1"/>
</dbReference>
<dbReference type="FunFam" id="1.10.10.60:FF:000132">
    <property type="entry name" value="AraC family transcriptional regulator"/>
    <property type="match status" value="1"/>
</dbReference>
<evidence type="ECO:0000259" key="5">
    <source>
        <dbReference type="PROSITE" id="PS01124"/>
    </source>
</evidence>
<gene>
    <name evidence="6" type="ORF">BSU04_38000</name>
</gene>
<dbReference type="PANTHER" id="PTHR11019">
    <property type="entry name" value="HTH-TYPE TRANSCRIPTIONAL REGULATOR NIMR"/>
    <property type="match status" value="1"/>
</dbReference>
<evidence type="ECO:0000313" key="6">
    <source>
        <dbReference type="EMBL" id="OXC73139.1"/>
    </source>
</evidence>
<comment type="caution">
    <text evidence="6">The sequence shown here is derived from an EMBL/GenBank/DDBJ whole genome shotgun (WGS) entry which is preliminary data.</text>
</comment>
<dbReference type="InterPro" id="IPR014710">
    <property type="entry name" value="RmlC-like_jellyroll"/>
</dbReference>
<dbReference type="GO" id="GO:0003700">
    <property type="term" value="F:DNA-binding transcription factor activity"/>
    <property type="evidence" value="ECO:0007669"/>
    <property type="project" value="InterPro"/>
</dbReference>
<name>A0A226WQR1_CABSO</name>
<proteinExistence type="predicted"/>
<dbReference type="EMBL" id="MTHB01000256">
    <property type="protein sequence ID" value="OXC73139.1"/>
    <property type="molecule type" value="Genomic_DNA"/>
</dbReference>
<dbReference type="PROSITE" id="PS01124">
    <property type="entry name" value="HTH_ARAC_FAMILY_2"/>
    <property type="match status" value="1"/>
</dbReference>
<dbReference type="GO" id="GO:0043565">
    <property type="term" value="F:sequence-specific DNA binding"/>
    <property type="evidence" value="ECO:0007669"/>
    <property type="project" value="InterPro"/>
</dbReference>
<dbReference type="RefSeq" id="WP_089165048.1">
    <property type="nucleotide sequence ID" value="NZ_MTHB01000256.1"/>
</dbReference>
<accession>A0A226WQR1</accession>
<dbReference type="CDD" id="cd06124">
    <property type="entry name" value="cupin_NimR-like_N"/>
    <property type="match status" value="1"/>
</dbReference>
<sequence length="270" mass="29755">MSSSVPSLEDSLADFDPDALHRPAVALRVDVRENDIELPMHRHRKGQLVLALHGGVTCAVPDGLWMVPPQCAVWIPGGMLHSNRVTANGRVCFLFVETDAASLPDQCCTLAITPLVRELIEHLAALAHLYDVDGPTGRLAAVLLDQLAQMPMENLHLPISAHARLRQIADALTNDPADRSTLAEWGQRVAMSERTLARLVKNETGMTFGRWRQQLHIVIALQRLSAGARVQQVAEDLGYESVTAFITMFKKALGKPPARYFADRQNGHEQ</sequence>
<dbReference type="AlphaFoldDB" id="A0A226WQR1"/>
<keyword evidence="3" id="KW-0238">DNA-binding</keyword>
<feature type="domain" description="HTH araC/xylS-type" evidence="5">
    <location>
        <begin position="166"/>
        <end position="263"/>
    </location>
</feature>
<keyword evidence="1" id="KW-0678">Repressor</keyword>
<protein>
    <submittedName>
        <fullName evidence="6">Transcriptional regulator, AraC family</fullName>
    </submittedName>
</protein>
<evidence type="ECO:0000256" key="4">
    <source>
        <dbReference type="ARBA" id="ARBA00023163"/>
    </source>
</evidence>
<evidence type="ECO:0000256" key="1">
    <source>
        <dbReference type="ARBA" id="ARBA00022491"/>
    </source>
</evidence>
<evidence type="ECO:0000256" key="3">
    <source>
        <dbReference type="ARBA" id="ARBA00023125"/>
    </source>
</evidence>
<dbReference type="Proteomes" id="UP000214720">
    <property type="component" value="Unassembled WGS sequence"/>
</dbReference>
<evidence type="ECO:0000256" key="2">
    <source>
        <dbReference type="ARBA" id="ARBA00023015"/>
    </source>
</evidence>
<dbReference type="InterPro" id="IPR018060">
    <property type="entry name" value="HTH_AraC"/>
</dbReference>
<keyword evidence="2" id="KW-0805">Transcription regulation</keyword>
<dbReference type="SUPFAM" id="SSF46689">
    <property type="entry name" value="Homeodomain-like"/>
    <property type="match status" value="1"/>
</dbReference>
<reference evidence="7" key="1">
    <citation type="submission" date="2017-01" db="EMBL/GenBank/DDBJ databases">
        <title>Genome Analysis of Deinococcus marmoris KOPRI26562.</title>
        <authorList>
            <person name="Kim J.H."/>
            <person name="Oh H.-M."/>
        </authorList>
    </citation>
    <scope>NUCLEOTIDE SEQUENCE [LARGE SCALE GENOMIC DNA]</scope>
    <source>
        <strain evidence="7">PAMC 26633</strain>
    </source>
</reference>
<dbReference type="Gene3D" id="2.60.120.10">
    <property type="entry name" value="Jelly Rolls"/>
    <property type="match status" value="1"/>
</dbReference>
<organism evidence="6 7">
    <name type="scientific">Caballeronia sordidicola</name>
    <name type="common">Burkholderia sordidicola</name>
    <dbReference type="NCBI Taxonomy" id="196367"/>
    <lineage>
        <taxon>Bacteria</taxon>
        <taxon>Pseudomonadati</taxon>
        <taxon>Pseudomonadota</taxon>
        <taxon>Betaproteobacteria</taxon>
        <taxon>Burkholderiales</taxon>
        <taxon>Burkholderiaceae</taxon>
        <taxon>Caballeronia</taxon>
    </lineage>
</organism>
<dbReference type="SMART" id="SM00342">
    <property type="entry name" value="HTH_ARAC"/>
    <property type="match status" value="1"/>
</dbReference>
<dbReference type="InterPro" id="IPR009057">
    <property type="entry name" value="Homeodomain-like_sf"/>
</dbReference>
<dbReference type="PANTHER" id="PTHR11019:SF199">
    <property type="entry name" value="HTH-TYPE TRANSCRIPTIONAL REGULATOR NIMR"/>
    <property type="match status" value="1"/>
</dbReference>
<dbReference type="Pfam" id="PF12833">
    <property type="entry name" value="HTH_18"/>
    <property type="match status" value="1"/>
</dbReference>
<evidence type="ECO:0000313" key="7">
    <source>
        <dbReference type="Proteomes" id="UP000214720"/>
    </source>
</evidence>
<dbReference type="InterPro" id="IPR011051">
    <property type="entry name" value="RmlC_Cupin_sf"/>
</dbReference>
<dbReference type="Gene3D" id="1.10.10.60">
    <property type="entry name" value="Homeodomain-like"/>
    <property type="match status" value="1"/>
</dbReference>